<proteinExistence type="predicted"/>
<evidence type="ECO:0000313" key="3">
    <source>
        <dbReference type="Proteomes" id="UP000193749"/>
    </source>
</evidence>
<keyword evidence="1" id="KW-0812">Transmembrane</keyword>
<accession>A0A1X1EVT2</accession>
<organism evidence="2 3">
    <name type="scientific">Pantoea cypripedii</name>
    <name type="common">Pectobacterium cypripedii</name>
    <name type="synonym">Erwinia cypripedii</name>
    <dbReference type="NCBI Taxonomy" id="55209"/>
    <lineage>
        <taxon>Bacteria</taxon>
        <taxon>Pseudomonadati</taxon>
        <taxon>Pseudomonadota</taxon>
        <taxon>Gammaproteobacteria</taxon>
        <taxon>Enterobacterales</taxon>
        <taxon>Erwiniaceae</taxon>
        <taxon>Pantoea</taxon>
    </lineage>
</organism>
<dbReference type="STRING" id="55209.HA50_12330"/>
<dbReference type="EMBL" id="MLJI01000001">
    <property type="protein sequence ID" value="ORM94098.1"/>
    <property type="molecule type" value="Genomic_DNA"/>
</dbReference>
<gene>
    <name evidence="2" type="ORF">HA50_12330</name>
</gene>
<protein>
    <submittedName>
        <fullName evidence="2">Uncharacterized protein</fullName>
    </submittedName>
</protein>
<keyword evidence="1" id="KW-0472">Membrane</keyword>
<feature type="transmembrane region" description="Helical" evidence="1">
    <location>
        <begin position="118"/>
        <end position="139"/>
    </location>
</feature>
<dbReference type="Proteomes" id="UP000193749">
    <property type="component" value="Unassembled WGS sequence"/>
</dbReference>
<name>A0A1X1EVT2_PANCY</name>
<keyword evidence="3" id="KW-1185">Reference proteome</keyword>
<dbReference type="AlphaFoldDB" id="A0A1X1EVT2"/>
<keyword evidence="1" id="KW-1133">Transmembrane helix</keyword>
<sequence>MDKYDAFYDFLLCLQFFLLLLTFSIHLYGVFLFKSNARIYDSLLKDFGSEGLQLDIITSISTHFGCFFNEFKIMYFARLYYGKKWYYKKNEVVSAETYQFVQELPEDRIGWIIKLHRINMFAFCMAGLFVVVALIWRFLYF</sequence>
<evidence type="ECO:0000313" key="2">
    <source>
        <dbReference type="EMBL" id="ORM94098.1"/>
    </source>
</evidence>
<reference evidence="2 3" key="1">
    <citation type="journal article" date="2017" name="Antonie Van Leeuwenhoek">
        <title>Phylogenomic resolution of the bacterial genus Pantoea and its relationship with Erwinia and Tatumella.</title>
        <authorList>
            <person name="Palmer M."/>
            <person name="Steenkamp E.T."/>
            <person name="Coetzee M.P."/>
            <person name="Chan W.Y."/>
            <person name="van Zyl E."/>
            <person name="De Maayer P."/>
            <person name="Coutinho T.A."/>
            <person name="Blom J."/>
            <person name="Smits T.H."/>
            <person name="Duffy B."/>
            <person name="Venter S.N."/>
        </authorList>
    </citation>
    <scope>NUCLEOTIDE SEQUENCE [LARGE SCALE GENOMIC DNA]</scope>
    <source>
        <strain evidence="2 3">LMG 2657</strain>
    </source>
</reference>
<evidence type="ECO:0000256" key="1">
    <source>
        <dbReference type="SAM" id="Phobius"/>
    </source>
</evidence>
<feature type="transmembrane region" description="Helical" evidence="1">
    <location>
        <begin position="6"/>
        <end position="33"/>
    </location>
</feature>
<comment type="caution">
    <text evidence="2">The sequence shown here is derived from an EMBL/GenBank/DDBJ whole genome shotgun (WGS) entry which is preliminary data.</text>
</comment>